<organism evidence="3 4">
    <name type="scientific">Pandoraea pneumonica</name>
    <dbReference type="NCBI Taxonomy" id="2508299"/>
    <lineage>
        <taxon>Bacteria</taxon>
        <taxon>Pseudomonadati</taxon>
        <taxon>Pseudomonadota</taxon>
        <taxon>Betaproteobacteria</taxon>
        <taxon>Burkholderiales</taxon>
        <taxon>Burkholderiaceae</taxon>
        <taxon>Pandoraea</taxon>
    </lineage>
</organism>
<dbReference type="PANTHER" id="PTHR33755">
    <property type="entry name" value="TOXIN PARE1-RELATED"/>
    <property type="match status" value="1"/>
</dbReference>
<name>A0A5E4V3C3_9BURK</name>
<dbReference type="GeneID" id="300404426"/>
<dbReference type="AlphaFoldDB" id="A0A5E4V3C3"/>
<keyword evidence="4" id="KW-1185">Reference proteome</keyword>
<dbReference type="EMBL" id="CABPSK010000002">
    <property type="protein sequence ID" value="VVE06293.1"/>
    <property type="molecule type" value="Genomic_DNA"/>
</dbReference>
<reference evidence="3 4" key="1">
    <citation type="submission" date="2019-08" db="EMBL/GenBank/DDBJ databases">
        <authorList>
            <person name="Peeters C."/>
        </authorList>
    </citation>
    <scope>NUCLEOTIDE SEQUENCE [LARGE SCALE GENOMIC DNA]</scope>
    <source>
        <strain evidence="3 4">LMG 31114</strain>
    </source>
</reference>
<evidence type="ECO:0000313" key="4">
    <source>
        <dbReference type="Proteomes" id="UP000366945"/>
    </source>
</evidence>
<dbReference type="Proteomes" id="UP000366945">
    <property type="component" value="Unassembled WGS sequence"/>
</dbReference>
<dbReference type="InterPro" id="IPR007712">
    <property type="entry name" value="RelE/ParE_toxin"/>
</dbReference>
<dbReference type="SUPFAM" id="SSF143011">
    <property type="entry name" value="RelE-like"/>
    <property type="match status" value="1"/>
</dbReference>
<dbReference type="NCBIfam" id="TIGR02385">
    <property type="entry name" value="RelE_StbE"/>
    <property type="match status" value="1"/>
</dbReference>
<proteinExistence type="inferred from homology"/>
<comment type="similarity">
    <text evidence="1">Belongs to the RelE toxin family.</text>
</comment>
<evidence type="ECO:0000313" key="3">
    <source>
        <dbReference type="EMBL" id="VVE06293.1"/>
    </source>
</evidence>
<dbReference type="PANTHER" id="PTHR33755:SF6">
    <property type="entry name" value="PLASMID STABILIZATION SYSTEM PROTEIN"/>
    <property type="match status" value="1"/>
</dbReference>
<dbReference type="RefSeq" id="WP_150679695.1">
    <property type="nucleotide sequence ID" value="NZ_CABPSK010000002.1"/>
</dbReference>
<dbReference type="InterPro" id="IPR035093">
    <property type="entry name" value="RelE/ParE_toxin_dom_sf"/>
</dbReference>
<evidence type="ECO:0000256" key="2">
    <source>
        <dbReference type="ARBA" id="ARBA00022649"/>
    </source>
</evidence>
<sequence length="96" mass="11176">MSCRSILWDVDAGHERVRILRNIAEKNRSAAWRMNLLFKKSVERLQTFPAFGRPGLVKGTRDLSVHKNYRIVYAIEDEYLEVLAIDHVKRQSAFSS</sequence>
<gene>
    <name evidence="3" type="ORF">PPN31114_02398</name>
</gene>
<dbReference type="Pfam" id="PF05016">
    <property type="entry name" value="ParE_toxin"/>
    <property type="match status" value="1"/>
</dbReference>
<dbReference type="Gene3D" id="3.30.2310.20">
    <property type="entry name" value="RelE-like"/>
    <property type="match status" value="1"/>
</dbReference>
<accession>A0A5E4V3C3</accession>
<dbReference type="InterPro" id="IPR051803">
    <property type="entry name" value="TA_system_RelE-like_toxin"/>
</dbReference>
<evidence type="ECO:0000256" key="1">
    <source>
        <dbReference type="ARBA" id="ARBA00006226"/>
    </source>
</evidence>
<keyword evidence="2" id="KW-1277">Toxin-antitoxin system</keyword>
<dbReference type="OrthoDB" id="9798046at2"/>
<protein>
    <submittedName>
        <fullName evidence="3">Addiction module toxin RelE</fullName>
    </submittedName>
</protein>